<dbReference type="GO" id="GO:0005634">
    <property type="term" value="C:nucleus"/>
    <property type="evidence" value="ECO:0007669"/>
    <property type="project" value="UniProtKB-SubCell"/>
</dbReference>
<comment type="catalytic activity">
    <reaction evidence="5">
        <text>O-phospho-L-threonyl-[protein] + H2O = L-threonyl-[protein] + phosphate</text>
        <dbReference type="Rhea" id="RHEA:47004"/>
        <dbReference type="Rhea" id="RHEA-COMP:11060"/>
        <dbReference type="Rhea" id="RHEA-COMP:11605"/>
        <dbReference type="ChEBI" id="CHEBI:15377"/>
        <dbReference type="ChEBI" id="CHEBI:30013"/>
        <dbReference type="ChEBI" id="CHEBI:43474"/>
        <dbReference type="ChEBI" id="CHEBI:61977"/>
        <dbReference type="EC" id="3.1.3.16"/>
    </reaction>
</comment>
<keyword evidence="13" id="KW-0808">Transferase</keyword>
<proteinExistence type="predicted"/>
<dbReference type="SMART" id="SM00466">
    <property type="entry name" value="SRA"/>
    <property type="match status" value="1"/>
</dbReference>
<comment type="subcellular location">
    <subcellularLocation>
        <location evidence="1">Chromosome</location>
    </subcellularLocation>
    <subcellularLocation>
        <location evidence="6">Nucleus</location>
    </subcellularLocation>
</comment>
<dbReference type="PROSITE" id="PS51746">
    <property type="entry name" value="PPM_2"/>
    <property type="match status" value="1"/>
</dbReference>
<dbReference type="GO" id="GO:0042054">
    <property type="term" value="F:histone methyltransferase activity"/>
    <property type="evidence" value="ECO:0007669"/>
    <property type="project" value="InterPro"/>
</dbReference>
<dbReference type="PROSITE" id="PS51015">
    <property type="entry name" value="YDG"/>
    <property type="match status" value="1"/>
</dbReference>
<feature type="domain" description="PPM-type phosphatase" evidence="12">
    <location>
        <begin position="101"/>
        <end position="364"/>
    </location>
</feature>
<evidence type="ECO:0000256" key="5">
    <source>
        <dbReference type="ARBA" id="ARBA00048336"/>
    </source>
</evidence>
<dbReference type="GO" id="GO:0005694">
    <property type="term" value="C:chromosome"/>
    <property type="evidence" value="ECO:0007669"/>
    <property type="project" value="UniProtKB-SubCell"/>
</dbReference>
<name>A0A3L6E376_MAIZE</name>
<dbReference type="InterPro" id="IPR015947">
    <property type="entry name" value="PUA-like_sf"/>
</dbReference>
<dbReference type="SUPFAM" id="SSF88697">
    <property type="entry name" value="PUA domain-like"/>
    <property type="match status" value="1"/>
</dbReference>
<sequence>MRKSWRSLAFALLAATLAITVAALRPVTEHADAKGRPPLWFGLGAFKVALFADLHTRGRTGAPRRTPRPTASWPPSSTPRTQFLADGEDEDSELDFSGSGRFALSLARLKEQRHPLWAHAAAAGDGQSGRECGVKRLTAAPAVRDHRAVLSALARALATTESAYLDKTSHSMGSHLELAVTGACLVVVLLRDDDVYVMNLGDSRAIVAQRWDDEDCLIGSMWVEDIGVGLETETRIPGYSAIGLEALQLSTDHSTSIEEEVQRIRREHLDDDQCVVNDRVKGRLTVTRAFGAGYLKQSLIEELLSRAAKKAGKLIVWSSSSKPDAPRTTPSKPSSESAIRKWWRSLALALLAAALAITVAALQQTTEHADTKERPLLRPRQPSPCRLRYAPRARERLGSFGAEEAREDGQGSLVVEMDVVESSPSSSPISSPAGSSESIDLNFLPFLKREPKSEPASPELGPLPLPAPPTQTPQQQHAAAPAPEATAPLSPATPDLSSAPVMAPLQSLPPNLDEDALLREYYRLAGLYLSSARSGAIIPALAPEAAAPAVVQSGSGSVVKKRRPRSSDLVRVSSLGVQDQIYFRDLVRRARITFECLRGLLLRDDERAESLGLAAVAGFGVARDRRRVRADLRAAALMGDHDLWLNRDRRIVGPMPGISVGDAFFFRMELCVLGLHGQVQAGIDYVSAGRSASGEPIATSIIVSGRNGGEFAYDRTGTLLRGKPLVYECGPYCRCPPSCPNRVSQKGLQHRLEVFRSRETGWGVRSLDLIKAGTFICEFSGIILTHQQSEVVAANGDCLVRPSRFPPRWLDWGDISDVYPDYVAPDHPSIPELKFAIDVSRARNVACYFSHSCSPNVFVQFVLFDHYNVSYPHLMIFAMENIPPLRELSIDYGMVDEWIGQLTM</sequence>
<evidence type="ECO:0000259" key="10">
    <source>
        <dbReference type="PROSITE" id="PS50867"/>
    </source>
</evidence>
<dbReference type="SUPFAM" id="SSF82199">
    <property type="entry name" value="SET domain"/>
    <property type="match status" value="1"/>
</dbReference>
<dbReference type="InterPro" id="IPR046341">
    <property type="entry name" value="SET_dom_sf"/>
</dbReference>
<dbReference type="AlphaFoldDB" id="A0A3L6E376"/>
<evidence type="ECO:0000256" key="4">
    <source>
        <dbReference type="ARBA" id="ARBA00047761"/>
    </source>
</evidence>
<feature type="region of interest" description="Disordered" evidence="7">
    <location>
        <begin position="450"/>
        <end position="501"/>
    </location>
</feature>
<feature type="compositionally biased region" description="Low complexity" evidence="7">
    <location>
        <begin position="472"/>
        <end position="494"/>
    </location>
</feature>
<dbReference type="PANTHER" id="PTHR45660">
    <property type="entry name" value="HISTONE-LYSINE N-METHYLTRANSFERASE SETMAR"/>
    <property type="match status" value="1"/>
</dbReference>
<dbReference type="SMART" id="SM00317">
    <property type="entry name" value="SET"/>
    <property type="match status" value="1"/>
</dbReference>
<evidence type="ECO:0000259" key="9">
    <source>
        <dbReference type="PROSITE" id="PS50280"/>
    </source>
</evidence>
<evidence type="ECO:0000259" key="11">
    <source>
        <dbReference type="PROSITE" id="PS51015"/>
    </source>
</evidence>
<dbReference type="Gene3D" id="3.60.40.10">
    <property type="entry name" value="PPM-type phosphatase domain"/>
    <property type="match status" value="1"/>
</dbReference>
<dbReference type="InterPro" id="IPR036457">
    <property type="entry name" value="PPM-type-like_dom_sf"/>
</dbReference>
<dbReference type="InterPro" id="IPR001214">
    <property type="entry name" value="SET_dom"/>
</dbReference>
<dbReference type="GO" id="GO:0008270">
    <property type="term" value="F:zinc ion binding"/>
    <property type="evidence" value="ECO:0007669"/>
    <property type="project" value="InterPro"/>
</dbReference>
<evidence type="ECO:0000256" key="6">
    <source>
        <dbReference type="PROSITE-ProRule" id="PRU00358"/>
    </source>
</evidence>
<dbReference type="SUPFAM" id="SSF81606">
    <property type="entry name" value="PP2C-like"/>
    <property type="match status" value="1"/>
</dbReference>
<feature type="chain" id="PRO_5017986631" description="protein-serine/threonine phosphatase" evidence="8">
    <location>
        <begin position="24"/>
        <end position="904"/>
    </location>
</feature>
<feature type="signal peptide" evidence="8">
    <location>
        <begin position="1"/>
        <end position="23"/>
    </location>
</feature>
<dbReference type="PROSITE" id="PS50280">
    <property type="entry name" value="SET"/>
    <property type="match status" value="1"/>
</dbReference>
<evidence type="ECO:0000256" key="2">
    <source>
        <dbReference type="ARBA" id="ARBA00013081"/>
    </source>
</evidence>
<dbReference type="Pfam" id="PF02182">
    <property type="entry name" value="SAD_SRA"/>
    <property type="match status" value="1"/>
</dbReference>
<reference evidence="13" key="1">
    <citation type="journal article" date="2018" name="Nat. Genet.">
        <title>Extensive intraspecific gene order and gene structural variations between Mo17 and other maize genomes.</title>
        <authorList>
            <person name="Sun S."/>
            <person name="Zhou Y."/>
            <person name="Chen J."/>
            <person name="Shi J."/>
            <person name="Zhao H."/>
            <person name="Zhao H."/>
            <person name="Song W."/>
            <person name="Zhang M."/>
            <person name="Cui Y."/>
            <person name="Dong X."/>
            <person name="Liu H."/>
            <person name="Ma X."/>
            <person name="Jiao Y."/>
            <person name="Wang B."/>
            <person name="Wei X."/>
            <person name="Stein J.C."/>
            <person name="Glaubitz J.C."/>
            <person name="Lu F."/>
            <person name="Yu G."/>
            <person name="Liang C."/>
            <person name="Fengler K."/>
            <person name="Li B."/>
            <person name="Rafalski A."/>
            <person name="Schnable P.S."/>
            <person name="Ware D.H."/>
            <person name="Buckler E.S."/>
            <person name="Lai J."/>
        </authorList>
    </citation>
    <scope>NUCLEOTIDE SEQUENCE [LARGE SCALE GENOMIC DNA]</scope>
    <source>
        <tissue evidence="13">Seedling</tissue>
    </source>
</reference>
<dbReference type="EMBL" id="NCVQ01000008">
    <property type="protein sequence ID" value="PWZ15309.1"/>
    <property type="molecule type" value="Genomic_DNA"/>
</dbReference>
<dbReference type="SMART" id="SM00332">
    <property type="entry name" value="PP2Cc"/>
    <property type="match status" value="1"/>
</dbReference>
<dbReference type="InterPro" id="IPR003105">
    <property type="entry name" value="SRA_YDG"/>
</dbReference>
<dbReference type="InterPro" id="IPR051357">
    <property type="entry name" value="H3K9_HMTase_SUVAR3-9"/>
</dbReference>
<comment type="caution">
    <text evidence="13">The sequence shown here is derived from an EMBL/GenBank/DDBJ whole genome shotgun (WGS) entry which is preliminary data.</text>
</comment>
<dbReference type="GO" id="GO:0004722">
    <property type="term" value="F:protein serine/threonine phosphatase activity"/>
    <property type="evidence" value="ECO:0007669"/>
    <property type="project" value="UniProtKB-EC"/>
</dbReference>
<dbReference type="InterPro" id="IPR001932">
    <property type="entry name" value="PPM-type_phosphatase-like_dom"/>
</dbReference>
<keyword evidence="3" id="KW-0158">Chromosome</keyword>
<feature type="region of interest" description="Disordered" evidence="7">
    <location>
        <begin position="57"/>
        <end position="81"/>
    </location>
</feature>
<evidence type="ECO:0000256" key="7">
    <source>
        <dbReference type="SAM" id="MobiDB-lite"/>
    </source>
</evidence>
<keyword evidence="6" id="KW-0539">Nucleus</keyword>
<evidence type="ECO:0000256" key="8">
    <source>
        <dbReference type="SAM" id="SignalP"/>
    </source>
</evidence>
<feature type="compositionally biased region" description="Pro residues" evidence="7">
    <location>
        <begin position="461"/>
        <end position="471"/>
    </location>
</feature>
<keyword evidence="8" id="KW-0732">Signal</keyword>
<dbReference type="Pfam" id="PF00481">
    <property type="entry name" value="PP2C"/>
    <property type="match status" value="1"/>
</dbReference>
<evidence type="ECO:0000256" key="3">
    <source>
        <dbReference type="ARBA" id="ARBA00022454"/>
    </source>
</evidence>
<feature type="domain" description="SET" evidence="9">
    <location>
        <begin position="750"/>
        <end position="893"/>
    </location>
</feature>
<protein>
    <recommendedName>
        <fullName evidence="2">protein-serine/threonine phosphatase</fullName>
        <ecNumber evidence="2">3.1.3.16</ecNumber>
    </recommendedName>
</protein>
<dbReference type="InterPro" id="IPR007728">
    <property type="entry name" value="Pre-SET_dom"/>
</dbReference>
<dbReference type="EC" id="3.1.3.16" evidence="2"/>
<evidence type="ECO:0000256" key="1">
    <source>
        <dbReference type="ARBA" id="ARBA00004286"/>
    </source>
</evidence>
<keyword evidence="13" id="KW-0489">Methyltransferase</keyword>
<organism evidence="13">
    <name type="scientific">Zea mays</name>
    <name type="common">Maize</name>
    <dbReference type="NCBI Taxonomy" id="4577"/>
    <lineage>
        <taxon>Eukaryota</taxon>
        <taxon>Viridiplantae</taxon>
        <taxon>Streptophyta</taxon>
        <taxon>Embryophyta</taxon>
        <taxon>Tracheophyta</taxon>
        <taxon>Spermatophyta</taxon>
        <taxon>Magnoliopsida</taxon>
        <taxon>Liliopsida</taxon>
        <taxon>Poales</taxon>
        <taxon>Poaceae</taxon>
        <taxon>PACMAD clade</taxon>
        <taxon>Panicoideae</taxon>
        <taxon>Andropogonodae</taxon>
        <taxon>Andropogoneae</taxon>
        <taxon>Tripsacinae</taxon>
        <taxon>Zea</taxon>
    </lineage>
</organism>
<dbReference type="PANTHER" id="PTHR45660:SF3">
    <property type="entry name" value="HISTONE-LYSINE N-METHYLTRANSFERASE FAMILY MEMBER SUVH9"/>
    <property type="match status" value="1"/>
</dbReference>
<gene>
    <name evidence="13" type="primary">SUVH2_1</name>
    <name evidence="13" type="ORF">Zm00014a_001274</name>
</gene>
<dbReference type="GO" id="GO:0032259">
    <property type="term" value="P:methylation"/>
    <property type="evidence" value="ECO:0007669"/>
    <property type="project" value="UniProtKB-KW"/>
</dbReference>
<feature type="compositionally biased region" description="Low complexity" evidence="7">
    <location>
        <begin position="59"/>
        <end position="81"/>
    </location>
</feature>
<feature type="domain" description="Pre-SET" evidence="10">
    <location>
        <begin position="706"/>
        <end position="747"/>
    </location>
</feature>
<feature type="domain" description="YDG" evidence="11">
    <location>
        <begin position="653"/>
        <end position="807"/>
    </location>
</feature>
<dbReference type="Pfam" id="PF00856">
    <property type="entry name" value="SET"/>
    <property type="match status" value="1"/>
</dbReference>
<dbReference type="Gene3D" id="2.170.270.10">
    <property type="entry name" value="SET domain"/>
    <property type="match status" value="1"/>
</dbReference>
<dbReference type="ExpressionAtlas" id="A0A3L6E376">
    <property type="expression patterns" value="baseline and differential"/>
</dbReference>
<dbReference type="PROSITE" id="PS50867">
    <property type="entry name" value="PRE_SET"/>
    <property type="match status" value="1"/>
</dbReference>
<dbReference type="CDD" id="cd00143">
    <property type="entry name" value="PP2Cc"/>
    <property type="match status" value="1"/>
</dbReference>
<dbReference type="Proteomes" id="UP000251960">
    <property type="component" value="Chromosome 7"/>
</dbReference>
<accession>A0A3L6E376</accession>
<evidence type="ECO:0000313" key="13">
    <source>
        <dbReference type="EMBL" id="PWZ15309.1"/>
    </source>
</evidence>
<evidence type="ECO:0000259" key="12">
    <source>
        <dbReference type="PROSITE" id="PS51746"/>
    </source>
</evidence>
<comment type="catalytic activity">
    <reaction evidence="4">
        <text>O-phospho-L-seryl-[protein] + H2O = L-seryl-[protein] + phosphate</text>
        <dbReference type="Rhea" id="RHEA:20629"/>
        <dbReference type="Rhea" id="RHEA-COMP:9863"/>
        <dbReference type="Rhea" id="RHEA-COMP:11604"/>
        <dbReference type="ChEBI" id="CHEBI:15377"/>
        <dbReference type="ChEBI" id="CHEBI:29999"/>
        <dbReference type="ChEBI" id="CHEBI:43474"/>
        <dbReference type="ChEBI" id="CHEBI:83421"/>
        <dbReference type="EC" id="3.1.3.16"/>
    </reaction>
</comment>